<dbReference type="SUPFAM" id="SSF49870">
    <property type="entry name" value="Osmotin, thaumatin-like protein"/>
    <property type="match status" value="1"/>
</dbReference>
<dbReference type="PROSITE" id="PS51367">
    <property type="entry name" value="THAUMATIN_2"/>
    <property type="match status" value="1"/>
</dbReference>
<feature type="transmembrane region" description="Helical" evidence="4">
    <location>
        <begin position="34"/>
        <end position="54"/>
    </location>
</feature>
<dbReference type="SMART" id="SM00205">
    <property type="entry name" value="THN"/>
    <property type="match status" value="1"/>
</dbReference>
<dbReference type="PRINTS" id="PR00347">
    <property type="entry name" value="THAUMATIN"/>
</dbReference>
<feature type="disulfide bond" evidence="3">
    <location>
        <begin position="191"/>
        <end position="277"/>
    </location>
</feature>
<dbReference type="Pfam" id="PF00314">
    <property type="entry name" value="Thaumatin"/>
    <property type="match status" value="1"/>
</dbReference>
<evidence type="ECO:0000313" key="5">
    <source>
        <dbReference type="EMBL" id="CAD7199876.1"/>
    </source>
</evidence>
<keyword evidence="4" id="KW-0812">Transmembrane</keyword>
<evidence type="ECO:0000256" key="2">
    <source>
        <dbReference type="ARBA" id="ARBA00023157"/>
    </source>
</evidence>
<dbReference type="InterPro" id="IPR017949">
    <property type="entry name" value="Thaumatin_CS"/>
</dbReference>
<dbReference type="InterPro" id="IPR001938">
    <property type="entry name" value="Thaumatin"/>
</dbReference>
<dbReference type="CDD" id="cd09218">
    <property type="entry name" value="TLP-PA"/>
    <property type="match status" value="1"/>
</dbReference>
<sequence length="287" mass="31144">MWRTKSNTTSRDSNLHLPVNGNSIYRDLYALDNVATWGGIMECVAVILLVTLFVRGLEGRTFEIFNNYNQDIWVGTLGNSGMVSPNNGGFKLGRGERTTVTVPEGWGGRFWGRTGCNFDQNGNGLCETGDCGGRLSCNGAGGVPPVTLAEITLNGYGGLDYYDISLVDGFNVPMSIAPMDSARADGSQYSCKEVSCRANVNEICPSELRQSGSGGVVACKSACLAFNSDEYCCRGAHDRPETCRSSDWPVNYPKLFKNACPDAYSYAYDDHKSTFTCSNTGYRVQFG</sequence>
<evidence type="ECO:0008006" key="6">
    <source>
        <dbReference type="Google" id="ProtNLM"/>
    </source>
</evidence>
<dbReference type="InterPro" id="IPR037176">
    <property type="entry name" value="Osmotin/thaumatin-like_sf"/>
</dbReference>
<feature type="disulfide bond" evidence="3">
    <location>
        <begin position="204"/>
        <end position="219"/>
    </location>
</feature>
<dbReference type="PROSITE" id="PS00316">
    <property type="entry name" value="THAUMATIN_1"/>
    <property type="match status" value="1"/>
</dbReference>
<dbReference type="EMBL" id="OA567096">
    <property type="protein sequence ID" value="CAD7199876.1"/>
    <property type="molecule type" value="Genomic_DNA"/>
</dbReference>
<dbReference type="AlphaFoldDB" id="A0A7R8Z829"/>
<feature type="disulfide bond" evidence="3">
    <location>
        <begin position="196"/>
        <end position="260"/>
    </location>
</feature>
<evidence type="ECO:0000256" key="3">
    <source>
        <dbReference type="PIRSR" id="PIRSR002703-1"/>
    </source>
</evidence>
<dbReference type="PANTHER" id="PTHR31048">
    <property type="entry name" value="OS03G0233200 PROTEIN"/>
    <property type="match status" value="1"/>
</dbReference>
<gene>
    <name evidence="5" type="ORF">TDIB3V08_LOCUS6116</name>
</gene>
<evidence type="ECO:0000256" key="1">
    <source>
        <dbReference type="ARBA" id="ARBA00010607"/>
    </source>
</evidence>
<keyword evidence="2 3" id="KW-1015">Disulfide bond</keyword>
<name>A0A7R8Z829_TIMDO</name>
<feature type="disulfide bond" evidence="3">
    <location>
        <begin position="116"/>
        <end position="126"/>
    </location>
</feature>
<comment type="similarity">
    <text evidence="1">Belongs to the thaumatin family.</text>
</comment>
<keyword evidence="4" id="KW-0472">Membrane</keyword>
<dbReference type="Gene3D" id="2.60.110.10">
    <property type="entry name" value="Thaumatin"/>
    <property type="match status" value="1"/>
</dbReference>
<reference evidence="5" key="1">
    <citation type="submission" date="2020-11" db="EMBL/GenBank/DDBJ databases">
        <authorList>
            <person name="Tran Van P."/>
        </authorList>
    </citation>
    <scope>NUCLEOTIDE SEQUENCE</scope>
</reference>
<accession>A0A7R8Z829</accession>
<protein>
    <recommendedName>
        <fullName evidence="6">Thaumatin-like protein</fullName>
    </recommendedName>
</protein>
<proteinExistence type="inferred from homology"/>
<organism evidence="5">
    <name type="scientific">Timema douglasi</name>
    <name type="common">Walking stick</name>
    <dbReference type="NCBI Taxonomy" id="61478"/>
    <lineage>
        <taxon>Eukaryota</taxon>
        <taxon>Metazoa</taxon>
        <taxon>Ecdysozoa</taxon>
        <taxon>Arthropoda</taxon>
        <taxon>Hexapoda</taxon>
        <taxon>Insecta</taxon>
        <taxon>Pterygota</taxon>
        <taxon>Neoptera</taxon>
        <taxon>Polyneoptera</taxon>
        <taxon>Phasmatodea</taxon>
        <taxon>Timematodea</taxon>
        <taxon>Timematoidea</taxon>
        <taxon>Timematidae</taxon>
        <taxon>Timema</taxon>
    </lineage>
</organism>
<keyword evidence="4" id="KW-1133">Transmembrane helix</keyword>
<dbReference type="PIRSF" id="PIRSF002703">
    <property type="entry name" value="Thaumatin"/>
    <property type="match status" value="1"/>
</dbReference>
<evidence type="ECO:0000256" key="4">
    <source>
        <dbReference type="SAM" id="Phobius"/>
    </source>
</evidence>
<feature type="disulfide bond" evidence="3">
    <location>
        <begin position="131"/>
        <end position="137"/>
    </location>
</feature>
<feature type="disulfide bond" evidence="3">
    <location>
        <begin position="233"/>
        <end position="243"/>
    </location>
</feature>
<dbReference type="FunFam" id="2.60.110.10:FF:000002">
    <property type="entry name" value="Thaumatin-like protein 1a"/>
    <property type="match status" value="1"/>
</dbReference>
<feature type="disulfide bond" evidence="3">
    <location>
        <begin position="223"/>
        <end position="232"/>
    </location>
</feature>